<dbReference type="InterPro" id="IPR051918">
    <property type="entry name" value="STPP_CPPED1"/>
</dbReference>
<reference evidence="3" key="1">
    <citation type="journal article" date="2019" name="Int. J. Syst. Evol. Microbiol.">
        <title>The Global Catalogue of Microorganisms (GCM) 10K type strain sequencing project: providing services to taxonomists for standard genome sequencing and annotation.</title>
        <authorList>
            <consortium name="The Broad Institute Genomics Platform"/>
            <consortium name="The Broad Institute Genome Sequencing Center for Infectious Disease"/>
            <person name="Wu L."/>
            <person name="Ma J."/>
        </authorList>
    </citation>
    <scope>NUCLEOTIDE SEQUENCE [LARGE SCALE GENOMIC DNA]</scope>
    <source>
        <strain evidence="3">KCTC 42739</strain>
    </source>
</reference>
<organism evidence="2 3">
    <name type="scientific">Sphingomonas hylomeconis</name>
    <dbReference type="NCBI Taxonomy" id="1395958"/>
    <lineage>
        <taxon>Bacteria</taxon>
        <taxon>Pseudomonadati</taxon>
        <taxon>Pseudomonadota</taxon>
        <taxon>Alphaproteobacteria</taxon>
        <taxon>Sphingomonadales</taxon>
        <taxon>Sphingomonadaceae</taxon>
        <taxon>Sphingomonas</taxon>
    </lineage>
</organism>
<sequence length="707" mass="76927">MTDKPEDVHEPIDSMASPIDQFTAAQHSRRNIMKWGSMLSALSVTGVLAACGSDADNQPLPSPTPTPTPAASAQVSSFGLAVLPDTQFYSRYAVASNNQFNRLYGSEPFRAQTEWLAKNAAALKIPFVIHVGDVVDQVGQEPEWVVADAAMKVLENAKLPYSILAGNHDVRADRGYDPALPDLGTDADRDLANEPYLKWFPTTRAQQQKTFGGRHRSGFHEYHTFEAEGQKFLVLAMSWRTSQAGIIWAQNVLNANPTLPCILVCHELLGIANDAVSPQEGDYGKMLWENLIRSNDQIFMTLNGHIHGSSRLTKKNDFGNDVLEMVVDYQMAYQGGNGLMRYYEFDLTNNKIHALSFSPWVPQKPKDTLNAFDQAMLTEDNHQFTLSMNFAERFKRFAPTFKAATASNLSLTAATTKLITDGFTSVPAPAAAPAANAEDYAKVAGTTAHWRFYGGTTGAAVPVGQVIADASGNNNPLKRAPLNVPANNTAQAADVTWSDDHHYLSSAPGSVVFTNTANAPRLSYFWTDVAAQMNDDAFEQGYTIEAFVKISKDWTAANNAWMNVMTRGGRRDAIPGWAGSYGDSPPVQFAVSNLREIQWEVPSVTAAGPVRSRTAWSGEILVDRWMHMAFVNDPATKMITMYIEGAPVLRNATDAVGLPNNGLPWVVGAGASNMASPGGGFLGAIGEIRIVPKPLLPAQWLTARAPK</sequence>
<evidence type="ECO:0000259" key="1">
    <source>
        <dbReference type="Pfam" id="PF00149"/>
    </source>
</evidence>
<dbReference type="EMBL" id="JBHRXP010000004">
    <property type="protein sequence ID" value="MFC3580628.1"/>
    <property type="molecule type" value="Genomic_DNA"/>
</dbReference>
<dbReference type="PANTHER" id="PTHR43143:SF5">
    <property type="entry name" value="SECRETED PROTEIN"/>
    <property type="match status" value="1"/>
</dbReference>
<keyword evidence="3" id="KW-1185">Reference proteome</keyword>
<dbReference type="InterPro" id="IPR029052">
    <property type="entry name" value="Metallo-depent_PP-like"/>
</dbReference>
<dbReference type="Pfam" id="PF00149">
    <property type="entry name" value="Metallophos"/>
    <property type="match status" value="1"/>
</dbReference>
<dbReference type="Proteomes" id="UP001595713">
    <property type="component" value="Unassembled WGS sequence"/>
</dbReference>
<dbReference type="Gene3D" id="2.60.120.200">
    <property type="match status" value="1"/>
</dbReference>
<feature type="domain" description="Calcineurin-like phosphoesterase" evidence="1">
    <location>
        <begin position="105"/>
        <end position="307"/>
    </location>
</feature>
<dbReference type="Gene3D" id="3.60.21.10">
    <property type="match status" value="1"/>
</dbReference>
<evidence type="ECO:0000313" key="2">
    <source>
        <dbReference type="EMBL" id="MFC3580628.1"/>
    </source>
</evidence>
<dbReference type="RefSeq" id="WP_261294796.1">
    <property type="nucleotide sequence ID" value="NZ_JANQBK010000010.1"/>
</dbReference>
<dbReference type="InterPro" id="IPR013320">
    <property type="entry name" value="ConA-like_dom_sf"/>
</dbReference>
<gene>
    <name evidence="2" type="ORF">ACFONA_10680</name>
</gene>
<comment type="caution">
    <text evidence="2">The sequence shown here is derived from an EMBL/GenBank/DDBJ whole genome shotgun (WGS) entry which is preliminary data.</text>
</comment>
<dbReference type="PANTHER" id="PTHR43143">
    <property type="entry name" value="METALLOPHOSPHOESTERASE, CALCINEURIN SUPERFAMILY"/>
    <property type="match status" value="1"/>
</dbReference>
<accession>A0ABV7SVA9</accession>
<proteinExistence type="predicted"/>
<name>A0ABV7SVA9_9SPHN</name>
<dbReference type="SUPFAM" id="SSF49899">
    <property type="entry name" value="Concanavalin A-like lectins/glucanases"/>
    <property type="match status" value="1"/>
</dbReference>
<evidence type="ECO:0000313" key="3">
    <source>
        <dbReference type="Proteomes" id="UP001595713"/>
    </source>
</evidence>
<dbReference type="SUPFAM" id="SSF56300">
    <property type="entry name" value="Metallo-dependent phosphatases"/>
    <property type="match status" value="1"/>
</dbReference>
<protein>
    <submittedName>
        <fullName evidence="2">Metallophosphoesterase</fullName>
    </submittedName>
</protein>
<dbReference type="InterPro" id="IPR004843">
    <property type="entry name" value="Calcineurin-like_PHP"/>
</dbReference>